<dbReference type="STRING" id="1720063.SAMN05216217_10374"/>
<evidence type="ECO:0000256" key="1">
    <source>
        <dbReference type="SAM" id="Coils"/>
    </source>
</evidence>
<organism evidence="3 4">
    <name type="scientific">Halopseudomonas yangmingensis</name>
    <dbReference type="NCBI Taxonomy" id="1720063"/>
    <lineage>
        <taxon>Bacteria</taxon>
        <taxon>Pseudomonadati</taxon>
        <taxon>Pseudomonadota</taxon>
        <taxon>Gammaproteobacteria</taxon>
        <taxon>Pseudomonadales</taxon>
        <taxon>Pseudomonadaceae</taxon>
        <taxon>Halopseudomonas</taxon>
    </lineage>
</organism>
<proteinExistence type="predicted"/>
<dbReference type="RefSeq" id="WP_245748115.1">
    <property type="nucleotide sequence ID" value="NZ_FOUI01000003.1"/>
</dbReference>
<reference evidence="4" key="1">
    <citation type="submission" date="2016-10" db="EMBL/GenBank/DDBJ databases">
        <authorList>
            <person name="Varghese N."/>
            <person name="Submissions S."/>
        </authorList>
    </citation>
    <scope>NUCLEOTIDE SEQUENCE [LARGE SCALE GENOMIC DNA]</scope>
    <source>
        <strain evidence="4">DSM 24213</strain>
    </source>
</reference>
<dbReference type="Pfam" id="PF12118">
    <property type="entry name" value="SprA-related"/>
    <property type="match status" value="1"/>
</dbReference>
<evidence type="ECO:0000313" key="3">
    <source>
        <dbReference type="EMBL" id="SFM31019.1"/>
    </source>
</evidence>
<feature type="compositionally biased region" description="Polar residues" evidence="2">
    <location>
        <begin position="127"/>
        <end position="137"/>
    </location>
</feature>
<evidence type="ECO:0000256" key="2">
    <source>
        <dbReference type="SAM" id="MobiDB-lite"/>
    </source>
</evidence>
<keyword evidence="1" id="KW-0175">Coiled coil</keyword>
<dbReference type="Proteomes" id="UP000243629">
    <property type="component" value="Unassembled WGS sequence"/>
</dbReference>
<accession>A0A1I4PTC0</accession>
<feature type="coiled-coil region" evidence="1">
    <location>
        <begin position="3"/>
        <end position="31"/>
    </location>
</feature>
<dbReference type="InterPro" id="IPR021973">
    <property type="entry name" value="SprA-related"/>
</dbReference>
<dbReference type="AlphaFoldDB" id="A0A1I4PTC0"/>
<gene>
    <name evidence="3" type="ORF">SAMN05216217_10374</name>
</gene>
<protein>
    <submittedName>
        <fullName evidence="3">SprA-related family protein</fullName>
    </submittedName>
</protein>
<dbReference type="EMBL" id="FOUI01000003">
    <property type="protein sequence ID" value="SFM31019.1"/>
    <property type="molecule type" value="Genomic_DNA"/>
</dbReference>
<keyword evidence="4" id="KW-1185">Reference proteome</keyword>
<sequence length="180" mass="19190">MRVRQAESALARAEARVLEQMQQEIRELAMRDREVRAHEQAHKAVGGQYAGAPSYNYQRGPDGRMYAIGGSVPIDISPIPGDPAATLQKMQQVQRAALAPLQPSAADRSIAAEAGRQMIEARAQLLQQQDDGASPATSPAEDETAESQADPVPRSVAAQLDDYRAVAASSQTASGISLTI</sequence>
<evidence type="ECO:0000313" key="4">
    <source>
        <dbReference type="Proteomes" id="UP000243629"/>
    </source>
</evidence>
<name>A0A1I4PTC0_9GAMM</name>
<feature type="region of interest" description="Disordered" evidence="2">
    <location>
        <begin position="127"/>
        <end position="155"/>
    </location>
</feature>